<dbReference type="Pfam" id="PF12728">
    <property type="entry name" value="HTH_17"/>
    <property type="match status" value="1"/>
</dbReference>
<dbReference type="OrthoDB" id="5524782at2"/>
<evidence type="ECO:0000313" key="2">
    <source>
        <dbReference type="EMBL" id="ONF66953.1"/>
    </source>
</evidence>
<organism evidence="2 3">
    <name type="scientific">Amycolatopsis keratiniphila subsp. keratiniphila</name>
    <dbReference type="NCBI Taxonomy" id="227715"/>
    <lineage>
        <taxon>Bacteria</taxon>
        <taxon>Bacillati</taxon>
        <taxon>Actinomycetota</taxon>
        <taxon>Actinomycetes</taxon>
        <taxon>Pseudonocardiales</taxon>
        <taxon>Pseudonocardiaceae</taxon>
        <taxon>Amycolatopsis</taxon>
        <taxon>Amycolatopsis japonica group</taxon>
    </lineage>
</organism>
<protein>
    <submittedName>
        <fullName evidence="2">Excisionase</fullName>
    </submittedName>
</protein>
<dbReference type="AlphaFoldDB" id="A0A1W2LRM0"/>
<dbReference type="InterPro" id="IPR009061">
    <property type="entry name" value="DNA-bd_dom_put_sf"/>
</dbReference>
<dbReference type="SUPFAM" id="SSF46955">
    <property type="entry name" value="Putative DNA-binding domain"/>
    <property type="match status" value="1"/>
</dbReference>
<gene>
    <name evidence="2" type="ORF">AVR91_0223700</name>
</gene>
<proteinExistence type="predicted"/>
<comment type="caution">
    <text evidence="2">The sequence shown here is derived from an EMBL/GenBank/DDBJ whole genome shotgun (WGS) entry which is preliminary data.</text>
</comment>
<accession>A0A1W2LRM0</accession>
<dbReference type="EMBL" id="LQMT02000022">
    <property type="protein sequence ID" value="ONF66953.1"/>
    <property type="molecule type" value="Genomic_DNA"/>
</dbReference>
<reference evidence="2 3" key="1">
    <citation type="submission" date="2016-12" db="EMBL/GenBank/DDBJ databases">
        <title>Amycolatopsis keratiniphila subsp. keratiniphila genome sequencing and assembly.</title>
        <authorList>
            <person name="Mayilraj S."/>
            <person name="Kaur N."/>
        </authorList>
    </citation>
    <scope>NUCLEOTIDE SEQUENCE [LARGE SCALE GENOMIC DNA]</scope>
    <source>
        <strain evidence="2 3">DSM 44409</strain>
    </source>
</reference>
<dbReference type="InterPro" id="IPR041657">
    <property type="entry name" value="HTH_17"/>
</dbReference>
<evidence type="ECO:0000259" key="1">
    <source>
        <dbReference type="Pfam" id="PF12728"/>
    </source>
</evidence>
<name>A0A1W2LRM0_9PSEU</name>
<dbReference type="Gene3D" id="1.10.1660.10">
    <property type="match status" value="1"/>
</dbReference>
<feature type="domain" description="Helix-turn-helix" evidence="1">
    <location>
        <begin position="12"/>
        <end position="59"/>
    </location>
</feature>
<dbReference type="Proteomes" id="UP000076660">
    <property type="component" value="Unassembled WGS sequence"/>
</dbReference>
<sequence length="65" mass="7466">MNNVHDVDPLWTVEDVSAYLGVPVGTLYQWRSKGYGPAGRRMGRYVRYRPEDVRAWVDQLAVEVA</sequence>
<evidence type="ECO:0000313" key="3">
    <source>
        <dbReference type="Proteomes" id="UP000076660"/>
    </source>
</evidence>
<dbReference type="RefSeq" id="WP_063277239.1">
    <property type="nucleotide sequence ID" value="NZ_LQMT02000022.1"/>
</dbReference>